<dbReference type="Gene3D" id="2.40.30.170">
    <property type="match status" value="1"/>
</dbReference>
<dbReference type="EMBL" id="QCYK01000005">
    <property type="protein sequence ID" value="PUZ21309.1"/>
    <property type="molecule type" value="Genomic_DNA"/>
</dbReference>
<comment type="similarity">
    <text evidence="1">Belongs to the membrane fusion protein (MFP) (TC 8.A.1) family.</text>
</comment>
<keyword evidence="4" id="KW-1185">Reference proteome</keyword>
<evidence type="ECO:0000259" key="2">
    <source>
        <dbReference type="Pfam" id="PF25989"/>
    </source>
</evidence>
<dbReference type="Gene3D" id="2.40.50.100">
    <property type="match status" value="1"/>
</dbReference>
<protein>
    <recommendedName>
        <fullName evidence="2">YknX-like C-terminal permuted SH3-like domain-containing protein</fullName>
    </recommendedName>
</protein>
<dbReference type="InterPro" id="IPR006143">
    <property type="entry name" value="RND_pump_MFP"/>
</dbReference>
<dbReference type="Pfam" id="PF25989">
    <property type="entry name" value="YknX_C"/>
    <property type="match status" value="1"/>
</dbReference>
<dbReference type="Proteomes" id="UP000244450">
    <property type="component" value="Unassembled WGS sequence"/>
</dbReference>
<reference evidence="3 4" key="1">
    <citation type="submission" date="2018-04" db="EMBL/GenBank/DDBJ databases">
        <title>Chitinophaga fuyangensis sp. nov., isolated from soil in a chemical factory.</title>
        <authorList>
            <person name="Chen K."/>
        </authorList>
    </citation>
    <scope>NUCLEOTIDE SEQUENCE [LARGE SCALE GENOMIC DNA]</scope>
    <source>
        <strain evidence="3 4">LY-1</strain>
    </source>
</reference>
<comment type="caution">
    <text evidence="3">The sequence shown here is derived from an EMBL/GenBank/DDBJ whole genome shotgun (WGS) entry which is preliminary data.</text>
</comment>
<dbReference type="PANTHER" id="PTHR30469">
    <property type="entry name" value="MULTIDRUG RESISTANCE PROTEIN MDTA"/>
    <property type="match status" value="1"/>
</dbReference>
<dbReference type="NCBIfam" id="TIGR01730">
    <property type="entry name" value="RND_mfp"/>
    <property type="match status" value="1"/>
</dbReference>
<dbReference type="PANTHER" id="PTHR30469:SF11">
    <property type="entry name" value="BLL4320 PROTEIN"/>
    <property type="match status" value="1"/>
</dbReference>
<dbReference type="SUPFAM" id="SSF111369">
    <property type="entry name" value="HlyD-like secretion proteins"/>
    <property type="match status" value="1"/>
</dbReference>
<accession>A0A2T7BBE5</accession>
<dbReference type="GO" id="GO:1990281">
    <property type="term" value="C:efflux pump complex"/>
    <property type="evidence" value="ECO:0007669"/>
    <property type="project" value="TreeGrafter"/>
</dbReference>
<dbReference type="InterPro" id="IPR058637">
    <property type="entry name" value="YknX-like_C"/>
</dbReference>
<gene>
    <name evidence="3" type="ORF">DCC81_25210</name>
</gene>
<name>A0A2T7BBE5_9BACT</name>
<feature type="domain" description="YknX-like C-terminal permuted SH3-like" evidence="2">
    <location>
        <begin position="290"/>
        <end position="357"/>
    </location>
</feature>
<evidence type="ECO:0000313" key="3">
    <source>
        <dbReference type="EMBL" id="PUZ21309.1"/>
    </source>
</evidence>
<proteinExistence type="inferred from homology"/>
<organism evidence="3 4">
    <name type="scientific">Chitinophaga parva</name>
    <dbReference type="NCBI Taxonomy" id="2169414"/>
    <lineage>
        <taxon>Bacteria</taxon>
        <taxon>Pseudomonadati</taxon>
        <taxon>Bacteroidota</taxon>
        <taxon>Chitinophagia</taxon>
        <taxon>Chitinophagales</taxon>
        <taxon>Chitinophagaceae</taxon>
        <taxon>Chitinophaga</taxon>
    </lineage>
</organism>
<dbReference type="RefSeq" id="WP_108689543.1">
    <property type="nucleotide sequence ID" value="NZ_QCYK01000005.1"/>
</dbReference>
<sequence length="358" mass="39296">MSVRLITILLPLFLTIILLGCKENDRSSENDGVVNQNADRDFLTTHVKVYKTNVGPFRRQIVTNGKIESLEALDIKFPYNDRIVSIPVKNGEYVSRGQVIAELDKTELLRKLNKANRVLERATILLADKLIDYGYKLSDSATIPKEIMKMAKIRSDYSTASMDLEEVLYALQQSTITAPNNGIIANLEARVGEYSESFSLFCKIIDNQQMIVKFSVLESDIDVVKLGSNIDVTSYGGSGDRSNGIVNSINPLIDKDGMISVAASVPSSRKTLMSGMNVKITVFGTVSQSITIPKEAIVDKQGKKIVFLSSGGKARWTEIETGPENEKYVVVYTGLTAGQSVIVSNPELLTNGTNITVD</sequence>
<dbReference type="OrthoDB" id="1522646at2"/>
<dbReference type="GO" id="GO:0015562">
    <property type="term" value="F:efflux transmembrane transporter activity"/>
    <property type="evidence" value="ECO:0007669"/>
    <property type="project" value="TreeGrafter"/>
</dbReference>
<dbReference type="Gene3D" id="2.40.420.20">
    <property type="match status" value="1"/>
</dbReference>
<evidence type="ECO:0000313" key="4">
    <source>
        <dbReference type="Proteomes" id="UP000244450"/>
    </source>
</evidence>
<evidence type="ECO:0000256" key="1">
    <source>
        <dbReference type="ARBA" id="ARBA00009477"/>
    </source>
</evidence>
<dbReference type="PROSITE" id="PS51257">
    <property type="entry name" value="PROKAR_LIPOPROTEIN"/>
    <property type="match status" value="1"/>
</dbReference>
<dbReference type="AlphaFoldDB" id="A0A2T7BBE5"/>